<dbReference type="EMBL" id="CANHGI010000001">
    <property type="protein sequence ID" value="CAI5439545.1"/>
    <property type="molecule type" value="Genomic_DNA"/>
</dbReference>
<evidence type="ECO:0000313" key="2">
    <source>
        <dbReference type="EMBL" id="CAI5439545.1"/>
    </source>
</evidence>
<dbReference type="Proteomes" id="UP001152747">
    <property type="component" value="Unassembled WGS sequence"/>
</dbReference>
<keyword evidence="1" id="KW-0732">Signal</keyword>
<evidence type="ECO:0000313" key="3">
    <source>
        <dbReference type="Proteomes" id="UP001152747"/>
    </source>
</evidence>
<comment type="caution">
    <text evidence="2">The sequence shown here is derived from an EMBL/GenBank/DDBJ whole genome shotgun (WGS) entry which is preliminary data.</text>
</comment>
<reference evidence="2" key="1">
    <citation type="submission" date="2022-11" db="EMBL/GenBank/DDBJ databases">
        <authorList>
            <person name="Kikuchi T."/>
        </authorList>
    </citation>
    <scope>NUCLEOTIDE SEQUENCE</scope>
    <source>
        <strain evidence="2">PS1010</strain>
    </source>
</reference>
<proteinExistence type="predicted"/>
<protein>
    <submittedName>
        <fullName evidence="2">Uncharacterized protein</fullName>
    </submittedName>
</protein>
<sequence>MRSFSLFLIAASFFNLSDAQSALQITQSIASKIGQANAYSNKNLFFSVMHPNLQVHICGRTLNYNQFYQYGKTNHPTRKAQVVSSVQTQDGILNGVIRVVNQFQSFEMNLDAVNTNSGYKVIRMVFPPVPDCQRAQRKSYFLPWAAIFTEVAFKLIDIAVDVVING</sequence>
<keyword evidence="3" id="KW-1185">Reference proteome</keyword>
<accession>A0A9P1I4M4</accession>
<organism evidence="2 3">
    <name type="scientific">Caenorhabditis angaria</name>
    <dbReference type="NCBI Taxonomy" id="860376"/>
    <lineage>
        <taxon>Eukaryota</taxon>
        <taxon>Metazoa</taxon>
        <taxon>Ecdysozoa</taxon>
        <taxon>Nematoda</taxon>
        <taxon>Chromadorea</taxon>
        <taxon>Rhabditida</taxon>
        <taxon>Rhabditina</taxon>
        <taxon>Rhabditomorpha</taxon>
        <taxon>Rhabditoidea</taxon>
        <taxon>Rhabditidae</taxon>
        <taxon>Peloderinae</taxon>
        <taxon>Caenorhabditis</taxon>
    </lineage>
</organism>
<dbReference type="AlphaFoldDB" id="A0A9P1I4M4"/>
<name>A0A9P1I4M4_9PELO</name>
<feature type="signal peptide" evidence="1">
    <location>
        <begin position="1"/>
        <end position="19"/>
    </location>
</feature>
<gene>
    <name evidence="2" type="ORF">CAMP_LOCUS2182</name>
</gene>
<evidence type="ECO:0000256" key="1">
    <source>
        <dbReference type="SAM" id="SignalP"/>
    </source>
</evidence>
<feature type="chain" id="PRO_5040381132" evidence="1">
    <location>
        <begin position="20"/>
        <end position="166"/>
    </location>
</feature>